<evidence type="ECO:0000256" key="1">
    <source>
        <dbReference type="SAM" id="MobiDB-lite"/>
    </source>
</evidence>
<name>A0A813BE05_9DINO</name>
<gene>
    <name evidence="2" type="ORF">SNEC2469_LOCUS30292</name>
</gene>
<dbReference type="EMBL" id="CAJNJA010070275">
    <property type="protein sequence ID" value="CAE7900422.1"/>
    <property type="molecule type" value="Genomic_DNA"/>
</dbReference>
<proteinExistence type="predicted"/>
<keyword evidence="3" id="KW-1185">Reference proteome</keyword>
<protein>
    <submittedName>
        <fullName evidence="2">Uncharacterized protein</fullName>
    </submittedName>
</protein>
<dbReference type="Proteomes" id="UP000601435">
    <property type="component" value="Unassembled WGS sequence"/>
</dbReference>
<evidence type="ECO:0000313" key="3">
    <source>
        <dbReference type="Proteomes" id="UP000601435"/>
    </source>
</evidence>
<comment type="caution">
    <text evidence="2">The sequence shown here is derived from an EMBL/GenBank/DDBJ whole genome shotgun (WGS) entry which is preliminary data.</text>
</comment>
<accession>A0A813BE05</accession>
<organism evidence="2 3">
    <name type="scientific">Symbiodinium necroappetens</name>
    <dbReference type="NCBI Taxonomy" id="1628268"/>
    <lineage>
        <taxon>Eukaryota</taxon>
        <taxon>Sar</taxon>
        <taxon>Alveolata</taxon>
        <taxon>Dinophyceae</taxon>
        <taxon>Suessiales</taxon>
        <taxon>Symbiodiniaceae</taxon>
        <taxon>Symbiodinium</taxon>
    </lineage>
</organism>
<feature type="region of interest" description="Disordered" evidence="1">
    <location>
        <begin position="165"/>
        <end position="196"/>
    </location>
</feature>
<reference evidence="2" key="1">
    <citation type="submission" date="2021-02" db="EMBL/GenBank/DDBJ databases">
        <authorList>
            <person name="Dougan E. K."/>
            <person name="Rhodes N."/>
            <person name="Thang M."/>
            <person name="Chan C."/>
        </authorList>
    </citation>
    <scope>NUCLEOTIDE SEQUENCE</scope>
</reference>
<sequence length="196" mass="21962">MSLQPPSRLDGLENRVEELSRALERLAQRFDGLQPGDIARRLEEQEARILATRCHLEATEHQLSRDVASHGNLIRSVQTQFAELQRQLCKAASMSATQELSNRVEDLEAKHKHSVGQAAQEAVRKEYERLVLELAQVGPSARARRPDTPSDWSLLSDVDRLEGLSCKTGPFQGKTPHSTPRGPVLPAHLYRESEES</sequence>
<dbReference type="OrthoDB" id="10305504at2759"/>
<dbReference type="AlphaFoldDB" id="A0A813BE05"/>
<evidence type="ECO:0000313" key="2">
    <source>
        <dbReference type="EMBL" id="CAE7900422.1"/>
    </source>
</evidence>